<feature type="domain" description="Uncharacterized protein TP-0789" evidence="2">
    <location>
        <begin position="71"/>
        <end position="202"/>
    </location>
</feature>
<protein>
    <submittedName>
        <fullName evidence="3">Outer membrane lipoprotein-sorting protein</fullName>
    </submittedName>
</protein>
<accession>A0A936K7N9</accession>
<feature type="chain" id="PRO_5037395169" evidence="1">
    <location>
        <begin position="20"/>
        <end position="232"/>
    </location>
</feature>
<reference evidence="3 4" key="1">
    <citation type="submission" date="2020-10" db="EMBL/GenBank/DDBJ databases">
        <title>Connecting structure to function with the recovery of over 1000 high-quality activated sludge metagenome-assembled genomes encoding full-length rRNA genes using long-read sequencing.</title>
        <authorList>
            <person name="Singleton C.M."/>
            <person name="Petriglieri F."/>
            <person name="Kristensen J.M."/>
            <person name="Kirkegaard R.H."/>
            <person name="Michaelsen T.Y."/>
            <person name="Andersen M.H."/>
            <person name="Karst S.M."/>
            <person name="Dueholm M.S."/>
            <person name="Nielsen P.H."/>
            <person name="Albertsen M."/>
        </authorList>
    </citation>
    <scope>NUCLEOTIDE SEQUENCE [LARGE SCALE GENOMIC DNA]</scope>
    <source>
        <strain evidence="3">OdNE_18-Q3-R46-58_MAXAC.008</strain>
    </source>
</reference>
<dbReference type="EMBL" id="JADKCH010000005">
    <property type="protein sequence ID" value="MBK8572602.1"/>
    <property type="molecule type" value="Genomic_DNA"/>
</dbReference>
<dbReference type="Pfam" id="PF17131">
    <property type="entry name" value="LolA_like"/>
    <property type="match status" value="1"/>
</dbReference>
<evidence type="ECO:0000313" key="3">
    <source>
        <dbReference type="EMBL" id="MBK8572602.1"/>
    </source>
</evidence>
<feature type="signal peptide" evidence="1">
    <location>
        <begin position="1"/>
        <end position="19"/>
    </location>
</feature>
<dbReference type="Proteomes" id="UP000709959">
    <property type="component" value="Unassembled WGS sequence"/>
</dbReference>
<dbReference type="CDD" id="cd16329">
    <property type="entry name" value="LolA_like"/>
    <property type="match status" value="1"/>
</dbReference>
<evidence type="ECO:0000259" key="2">
    <source>
        <dbReference type="Pfam" id="PF17131"/>
    </source>
</evidence>
<dbReference type="Gene3D" id="2.50.20.10">
    <property type="entry name" value="Lipoprotein localisation LolA/LolB/LppX"/>
    <property type="match status" value="1"/>
</dbReference>
<sequence>MRLLPPPALLLAAVVPALAQSGEEILARVDRLRHPWPSFTMELTLKAPGVSQLWKVSARENGDARLDGLSKKEKGRAVLLKGDQMWLLLPGTKRPLKVTPQQRLMGPAAGGDVARTRFREDYTVETLAEESLDGRASWRLELAARRPALSARKVILWVAKEGTLPLKAEFRLASGKVQRTALFGAPVESHGQPVLSKMVIEEPSGGRAELLFGNWGKGGVDATAFELPEPDR</sequence>
<keyword evidence="1" id="KW-0732">Signal</keyword>
<evidence type="ECO:0000313" key="4">
    <source>
        <dbReference type="Proteomes" id="UP000709959"/>
    </source>
</evidence>
<proteinExistence type="predicted"/>
<comment type="caution">
    <text evidence="3">The sequence shown here is derived from an EMBL/GenBank/DDBJ whole genome shotgun (WGS) entry which is preliminary data.</text>
</comment>
<dbReference type="AlphaFoldDB" id="A0A936K7N9"/>
<dbReference type="InterPro" id="IPR033399">
    <property type="entry name" value="TP_0789-like"/>
</dbReference>
<keyword evidence="3" id="KW-0449">Lipoprotein</keyword>
<name>A0A936K7N9_9BACT</name>
<organism evidence="3 4">
    <name type="scientific">Candidatus Geothrix odensensis</name>
    <dbReference type="NCBI Taxonomy" id="2954440"/>
    <lineage>
        <taxon>Bacteria</taxon>
        <taxon>Pseudomonadati</taxon>
        <taxon>Acidobacteriota</taxon>
        <taxon>Holophagae</taxon>
        <taxon>Holophagales</taxon>
        <taxon>Holophagaceae</taxon>
        <taxon>Geothrix</taxon>
    </lineage>
</organism>
<evidence type="ECO:0000256" key="1">
    <source>
        <dbReference type="SAM" id="SignalP"/>
    </source>
</evidence>
<gene>
    <name evidence="3" type="ORF">IPN91_08115</name>
</gene>